<accession>A0A6M3XVU4</accession>
<proteinExistence type="predicted"/>
<gene>
    <name evidence="1" type="ORF">TM448B02174_0003</name>
</gene>
<dbReference type="AlphaFoldDB" id="A0A6M3XVU4"/>
<organism evidence="1">
    <name type="scientific">viral metagenome</name>
    <dbReference type="NCBI Taxonomy" id="1070528"/>
    <lineage>
        <taxon>unclassified sequences</taxon>
        <taxon>metagenomes</taxon>
        <taxon>organismal metagenomes</taxon>
    </lineage>
</organism>
<reference evidence="1" key="1">
    <citation type="submission" date="2020-03" db="EMBL/GenBank/DDBJ databases">
        <title>The deep terrestrial virosphere.</title>
        <authorList>
            <person name="Holmfeldt K."/>
            <person name="Nilsson E."/>
            <person name="Simone D."/>
            <person name="Lopez-Fernandez M."/>
            <person name="Wu X."/>
            <person name="de Brujin I."/>
            <person name="Lundin D."/>
            <person name="Andersson A."/>
            <person name="Bertilsson S."/>
            <person name="Dopson M."/>
        </authorList>
    </citation>
    <scope>NUCLEOTIDE SEQUENCE</scope>
    <source>
        <strain evidence="1">TM448B02174</strain>
    </source>
</reference>
<evidence type="ECO:0000313" key="1">
    <source>
        <dbReference type="EMBL" id="QJI00914.1"/>
    </source>
</evidence>
<sequence length="109" mass="12958">MGTNYYLRKGICKECEHPKEELHIGKSSCGWTFIFQAHDEPFIHSANDWKNELPKGRIFDEYGEEISEDDFWKMVKDKEKAKHDLAEDYSDENDWLDSEGNSFTRREFS</sequence>
<name>A0A6M3XVU4_9ZZZZ</name>
<protein>
    <submittedName>
        <fullName evidence="1">Uncharacterized protein</fullName>
    </submittedName>
</protein>
<dbReference type="EMBL" id="MT144885">
    <property type="protein sequence ID" value="QJI00914.1"/>
    <property type="molecule type" value="Genomic_DNA"/>
</dbReference>